<feature type="transmembrane region" description="Helical" evidence="1">
    <location>
        <begin position="258"/>
        <end position="280"/>
    </location>
</feature>
<dbReference type="EMBL" id="JAPDFR010000009">
    <property type="protein sequence ID" value="KAK0383000.1"/>
    <property type="molecule type" value="Genomic_DNA"/>
</dbReference>
<reference evidence="2" key="1">
    <citation type="submission" date="2022-10" db="EMBL/GenBank/DDBJ databases">
        <title>Determination and structural analysis of whole genome sequence of Sarocladium strictum F4-1.</title>
        <authorList>
            <person name="Hu L."/>
            <person name="Jiang Y."/>
        </authorList>
    </citation>
    <scope>NUCLEOTIDE SEQUENCE</scope>
    <source>
        <strain evidence="2">F4-1</strain>
    </source>
</reference>
<evidence type="ECO:0000313" key="2">
    <source>
        <dbReference type="EMBL" id="KAK0383000.1"/>
    </source>
</evidence>
<proteinExistence type="predicted"/>
<dbReference type="Pfam" id="PF20246">
    <property type="entry name" value="DUF6601"/>
    <property type="match status" value="1"/>
</dbReference>
<keyword evidence="1" id="KW-0472">Membrane</keyword>
<dbReference type="PANTHER" id="PTHR34414:SF1">
    <property type="entry name" value="SUBTILISIN-LIKE SERINE PROTEASE"/>
    <property type="match status" value="1"/>
</dbReference>
<evidence type="ECO:0000256" key="1">
    <source>
        <dbReference type="SAM" id="Phobius"/>
    </source>
</evidence>
<sequence length="337" mass="38375">MGVEPIQGPEEALLPTGLYSGLSRCSWNGRCLRSDSATAPDRLPGHPQTRLTRHEIRTFLQQDLCTRELDRFSPCLWLVATQDSSHISSLTHQIVRGREITITENPELHLVWHRMRVFVKPIPAFLLSDVFWDVCINSTSGADSAVLEAALGFMRSYVYLIRHPSDFALAVEKGLIPVDCNGQDGRQPAGKETVDRIDYTTFIMWMEKFSQIEDQSVSLRYHYGDLRLSRLNFWAKFALRRTYFSKAHGNYQAYFSRFYGPLLFVFAVLSLAMTAIQLGWSCQEALQSVDDWRPLYMIGRYMSVTILGIVGSLSVFLVVMFLALVARETLFALRGRA</sequence>
<keyword evidence="3" id="KW-1185">Reference proteome</keyword>
<accession>A0AA39L3V6</accession>
<dbReference type="Proteomes" id="UP001175261">
    <property type="component" value="Unassembled WGS sequence"/>
</dbReference>
<gene>
    <name evidence="2" type="ORF">NLU13_8916</name>
</gene>
<name>A0AA39L3V6_SARSR</name>
<comment type="caution">
    <text evidence="2">The sequence shown here is derived from an EMBL/GenBank/DDBJ whole genome shotgun (WGS) entry which is preliminary data.</text>
</comment>
<dbReference type="InterPro" id="IPR046536">
    <property type="entry name" value="DUF6601"/>
</dbReference>
<protein>
    <submittedName>
        <fullName evidence="2">Uncharacterized protein</fullName>
    </submittedName>
</protein>
<evidence type="ECO:0000313" key="3">
    <source>
        <dbReference type="Proteomes" id="UP001175261"/>
    </source>
</evidence>
<keyword evidence="1" id="KW-1133">Transmembrane helix</keyword>
<dbReference type="AlphaFoldDB" id="A0AA39L3V6"/>
<keyword evidence="1" id="KW-0812">Transmembrane</keyword>
<organism evidence="2 3">
    <name type="scientific">Sarocladium strictum</name>
    <name type="common">Black bundle disease fungus</name>
    <name type="synonym">Acremonium strictum</name>
    <dbReference type="NCBI Taxonomy" id="5046"/>
    <lineage>
        <taxon>Eukaryota</taxon>
        <taxon>Fungi</taxon>
        <taxon>Dikarya</taxon>
        <taxon>Ascomycota</taxon>
        <taxon>Pezizomycotina</taxon>
        <taxon>Sordariomycetes</taxon>
        <taxon>Hypocreomycetidae</taxon>
        <taxon>Hypocreales</taxon>
        <taxon>Sarocladiaceae</taxon>
        <taxon>Sarocladium</taxon>
    </lineage>
</organism>
<feature type="transmembrane region" description="Helical" evidence="1">
    <location>
        <begin position="300"/>
        <end position="326"/>
    </location>
</feature>
<dbReference type="PANTHER" id="PTHR34414">
    <property type="entry name" value="HET DOMAIN-CONTAINING PROTEIN-RELATED"/>
    <property type="match status" value="1"/>
</dbReference>